<dbReference type="EMBL" id="MU267099">
    <property type="protein sequence ID" value="KAH7917366.1"/>
    <property type="molecule type" value="Genomic_DNA"/>
</dbReference>
<dbReference type="Proteomes" id="UP000790709">
    <property type="component" value="Unassembled WGS sequence"/>
</dbReference>
<name>A0ACB8AVF2_9AGAM</name>
<accession>A0ACB8AVF2</accession>
<keyword evidence="2" id="KW-1185">Reference proteome</keyword>
<reference evidence="1" key="1">
    <citation type="journal article" date="2021" name="New Phytol.">
        <title>Evolutionary innovations through gain and loss of genes in the ectomycorrhizal Boletales.</title>
        <authorList>
            <person name="Wu G."/>
            <person name="Miyauchi S."/>
            <person name="Morin E."/>
            <person name="Kuo A."/>
            <person name="Drula E."/>
            <person name="Varga T."/>
            <person name="Kohler A."/>
            <person name="Feng B."/>
            <person name="Cao Y."/>
            <person name="Lipzen A."/>
            <person name="Daum C."/>
            <person name="Hundley H."/>
            <person name="Pangilinan J."/>
            <person name="Johnson J."/>
            <person name="Barry K."/>
            <person name="LaButti K."/>
            <person name="Ng V."/>
            <person name="Ahrendt S."/>
            <person name="Min B."/>
            <person name="Choi I.G."/>
            <person name="Park H."/>
            <person name="Plett J.M."/>
            <person name="Magnuson J."/>
            <person name="Spatafora J.W."/>
            <person name="Nagy L.G."/>
            <person name="Henrissat B."/>
            <person name="Grigoriev I.V."/>
            <person name="Yang Z.L."/>
            <person name="Xu J."/>
            <person name="Martin F.M."/>
        </authorList>
    </citation>
    <scope>NUCLEOTIDE SEQUENCE</scope>
    <source>
        <strain evidence="1">KUC20120723A-06</strain>
    </source>
</reference>
<evidence type="ECO:0000313" key="2">
    <source>
        <dbReference type="Proteomes" id="UP000790709"/>
    </source>
</evidence>
<gene>
    <name evidence="1" type="ORF">BV22DRAFT_1052483</name>
</gene>
<evidence type="ECO:0000313" key="1">
    <source>
        <dbReference type="EMBL" id="KAH7917366.1"/>
    </source>
</evidence>
<protein>
    <submittedName>
        <fullName evidence="1">Uncharacterized protein</fullName>
    </submittedName>
</protein>
<sequence>MPTPRTVAHATSCPHCSAYIEHLSEVDSTSGSFAAAIEARDSFYADRANCGMLPGCDVALLEDDVRRFHHSMEEAFTTRDEYLQELRDQDSEIATLKEELAVAQAQLALGKTFELPSAGLATLASHATPTTTPVSSTKTLVTSLLPNTASKPAAVPTPEKGKGPAAPIPKKGKGKDIWRDSSPPEKLSKRARKWLNQEVNPNLFGYVTDKSNSEEECHMRHAIRVLRDERIQVVYEYNRRAAPFPTRHARGKAVKTAPQAAEVQEDAPKILPDNSTFYGRGEQPPGWLEGEQGNLLFRFESEKDGTLVVLIGGMEYRFSGAARLCAETTMANGAPPSLDGARQDAIPLFNGYAEWRSYFARAHNPRMRDIETIYKIKRYVAHAQQASPRTWIQAEVLKEWRTPTWFAKWREDHPPAAPSGADTGSNVPARGIHPKPEWKDWIEFYSREFHGVPLEGGTVSLRDVRGHILTSRLNPSFEKGTSERRCTIFRYRLCLLALVPGLYREYLAMFAWPIAPTFEPVRFEGHVDNLTEDDVARHLARCGRTPGDRGAPDACTTLSLEGRAELKAITREQGTELPDTTAASRLYSPLNDKQMSLLADPPTVHNLVTASATSGLVARGFAVTNPLVDVDHKMATVVPNNERQLIIGRPRDSPPPGEGAVSLDYGEGDVPTNMSVDAAHVPDDPTGHPNVPANEAPTSIIVLTHSFTIKYYQVVVLVVRVIKYNENVTLILCHTLPSLKGCTNPTCFSSFAHIFLNSINTPVFFSDLVTDWARLRNLLISLRVLQGSNARTLRVLFFFYKPGVCGLILTPEAVVRHVSTYGDNWLRKMQLIYYGLGAQPGLGHIAHLEVVAPTAHSGEHLPSLGSRS</sequence>
<comment type="caution">
    <text evidence="1">The sequence shown here is derived from an EMBL/GenBank/DDBJ whole genome shotgun (WGS) entry which is preliminary data.</text>
</comment>
<proteinExistence type="predicted"/>
<organism evidence="1 2">
    <name type="scientific">Leucogyrophana mollusca</name>
    <dbReference type="NCBI Taxonomy" id="85980"/>
    <lineage>
        <taxon>Eukaryota</taxon>
        <taxon>Fungi</taxon>
        <taxon>Dikarya</taxon>
        <taxon>Basidiomycota</taxon>
        <taxon>Agaricomycotina</taxon>
        <taxon>Agaricomycetes</taxon>
        <taxon>Agaricomycetidae</taxon>
        <taxon>Boletales</taxon>
        <taxon>Boletales incertae sedis</taxon>
        <taxon>Leucogyrophana</taxon>
    </lineage>
</organism>